<evidence type="ECO:0000313" key="1">
    <source>
        <dbReference type="EMBL" id="NEB94646.1"/>
    </source>
</evidence>
<reference evidence="1 2" key="1">
    <citation type="submission" date="2020-01" db="EMBL/GenBank/DDBJ databases">
        <title>Insect and environment-associated Actinomycetes.</title>
        <authorList>
            <person name="Currrie C."/>
            <person name="Chevrette M."/>
            <person name="Carlson C."/>
            <person name="Stubbendieck R."/>
            <person name="Wendt-Pienkowski E."/>
        </authorList>
    </citation>
    <scope>NUCLEOTIDE SEQUENCE [LARGE SCALE GENOMIC DNA]</scope>
    <source>
        <strain evidence="1 2">SID7754</strain>
    </source>
</reference>
<dbReference type="EMBL" id="JAAGMR010000264">
    <property type="protein sequence ID" value="NEB94646.1"/>
    <property type="molecule type" value="Genomic_DNA"/>
</dbReference>
<dbReference type="AlphaFoldDB" id="A0A7K3QXT2"/>
<sequence>MNFTACLETGAPALWHALADEETLCGIPRRQVMLYRHLFVAKRSGTCASCRAKAVDASSRP</sequence>
<protein>
    <submittedName>
        <fullName evidence="1">Uncharacterized protein</fullName>
    </submittedName>
</protein>
<organism evidence="1 2">
    <name type="scientific">Streptomyces bauhiniae</name>
    <dbReference type="NCBI Taxonomy" id="2340725"/>
    <lineage>
        <taxon>Bacteria</taxon>
        <taxon>Bacillati</taxon>
        <taxon>Actinomycetota</taxon>
        <taxon>Actinomycetes</taxon>
        <taxon>Kitasatosporales</taxon>
        <taxon>Streptomycetaceae</taxon>
        <taxon>Streptomyces</taxon>
    </lineage>
</organism>
<dbReference type="Proteomes" id="UP000470520">
    <property type="component" value="Unassembled WGS sequence"/>
</dbReference>
<name>A0A7K3QXT2_9ACTN</name>
<evidence type="ECO:0000313" key="2">
    <source>
        <dbReference type="Proteomes" id="UP000470520"/>
    </source>
</evidence>
<accession>A0A7K3QXT2</accession>
<gene>
    <name evidence="1" type="ORF">G3I21_23710</name>
</gene>
<comment type="caution">
    <text evidence="1">The sequence shown here is derived from an EMBL/GenBank/DDBJ whole genome shotgun (WGS) entry which is preliminary data.</text>
</comment>
<proteinExistence type="predicted"/>
<dbReference type="RefSeq" id="WP_164192234.1">
    <property type="nucleotide sequence ID" value="NZ_JAAGMR010000264.1"/>
</dbReference>